<name>A0A2V2LKJ1_9RHOB</name>
<dbReference type="Proteomes" id="UP000245680">
    <property type="component" value="Unassembled WGS sequence"/>
</dbReference>
<evidence type="ECO:0000256" key="6">
    <source>
        <dbReference type="SAM" id="Phobius"/>
    </source>
</evidence>
<accession>A0A2V2LKJ1</accession>
<dbReference type="InterPro" id="IPR051791">
    <property type="entry name" value="Pra-immunoreactive"/>
</dbReference>
<dbReference type="OrthoDB" id="7270324at2"/>
<dbReference type="InterPro" id="IPR010432">
    <property type="entry name" value="RDD"/>
</dbReference>
<dbReference type="RefSeq" id="WP_109809710.1">
    <property type="nucleotide sequence ID" value="NZ_QGKU01000002.1"/>
</dbReference>
<evidence type="ECO:0000256" key="2">
    <source>
        <dbReference type="ARBA" id="ARBA00022475"/>
    </source>
</evidence>
<evidence type="ECO:0000256" key="4">
    <source>
        <dbReference type="ARBA" id="ARBA00022989"/>
    </source>
</evidence>
<reference evidence="8 9" key="1">
    <citation type="submission" date="2018-05" db="EMBL/GenBank/DDBJ databases">
        <title>Rhodobacteraceae gen. nov., sp. nov. isolated from sea water.</title>
        <authorList>
            <person name="Ren Y."/>
        </authorList>
    </citation>
    <scope>NUCLEOTIDE SEQUENCE [LARGE SCALE GENOMIC DNA]</scope>
    <source>
        <strain evidence="8 9">TG-679</strain>
    </source>
</reference>
<dbReference type="AlphaFoldDB" id="A0A2V2LKJ1"/>
<organism evidence="8 9">
    <name type="scientific">Meridianimarinicoccus roseus</name>
    <dbReference type="NCBI Taxonomy" id="2072018"/>
    <lineage>
        <taxon>Bacteria</taxon>
        <taxon>Pseudomonadati</taxon>
        <taxon>Pseudomonadota</taxon>
        <taxon>Alphaproteobacteria</taxon>
        <taxon>Rhodobacterales</taxon>
        <taxon>Paracoccaceae</taxon>
        <taxon>Meridianimarinicoccus</taxon>
    </lineage>
</organism>
<dbReference type="EMBL" id="QGKU01000002">
    <property type="protein sequence ID" value="PWR04651.1"/>
    <property type="molecule type" value="Genomic_DNA"/>
</dbReference>
<gene>
    <name evidence="8" type="ORF">DKT77_00125</name>
</gene>
<feature type="domain" description="RDD" evidence="7">
    <location>
        <begin position="25"/>
        <end position="140"/>
    </location>
</feature>
<feature type="transmembrane region" description="Helical" evidence="6">
    <location>
        <begin position="36"/>
        <end position="64"/>
    </location>
</feature>
<comment type="caution">
    <text evidence="8">The sequence shown here is derived from an EMBL/GenBank/DDBJ whole genome shotgun (WGS) entry which is preliminary data.</text>
</comment>
<evidence type="ECO:0000313" key="9">
    <source>
        <dbReference type="Proteomes" id="UP000245680"/>
    </source>
</evidence>
<dbReference type="PANTHER" id="PTHR36115:SF6">
    <property type="entry name" value="PROLINE-RICH ANTIGEN HOMOLOG"/>
    <property type="match status" value="1"/>
</dbReference>
<keyword evidence="9" id="KW-1185">Reference proteome</keyword>
<evidence type="ECO:0000256" key="1">
    <source>
        <dbReference type="ARBA" id="ARBA00004651"/>
    </source>
</evidence>
<dbReference type="Pfam" id="PF06271">
    <property type="entry name" value="RDD"/>
    <property type="match status" value="1"/>
</dbReference>
<keyword evidence="2" id="KW-1003">Cell membrane</keyword>
<keyword evidence="5 6" id="KW-0472">Membrane</keyword>
<evidence type="ECO:0000259" key="7">
    <source>
        <dbReference type="Pfam" id="PF06271"/>
    </source>
</evidence>
<dbReference type="GO" id="GO:0005886">
    <property type="term" value="C:plasma membrane"/>
    <property type="evidence" value="ECO:0007669"/>
    <property type="project" value="UniProtKB-SubCell"/>
</dbReference>
<evidence type="ECO:0000256" key="3">
    <source>
        <dbReference type="ARBA" id="ARBA00022692"/>
    </source>
</evidence>
<comment type="subcellular location">
    <subcellularLocation>
        <location evidence="1">Cell membrane</location>
        <topology evidence="1">Multi-pass membrane protein</topology>
    </subcellularLocation>
</comment>
<dbReference type="PANTHER" id="PTHR36115">
    <property type="entry name" value="PROLINE-RICH ANTIGEN HOMOLOG-RELATED"/>
    <property type="match status" value="1"/>
</dbReference>
<sequence>MTHTDAADALPDPDFHPEFYADTTIKRFVAWLVDTVLITLITLLAIPLTAFIGLFFLAGLYLLVGLVYRTVSLTRWSATPGMRLMAVELRQLNGARFDLGMALLHTGAYMVMMTIFVLQAISIILMMTGSRGQGLHDHLLGTAALNQAAVRR</sequence>
<keyword evidence="3 6" id="KW-0812">Transmembrane</keyword>
<proteinExistence type="predicted"/>
<evidence type="ECO:0000256" key="5">
    <source>
        <dbReference type="ARBA" id="ARBA00023136"/>
    </source>
</evidence>
<protein>
    <recommendedName>
        <fullName evidence="7">RDD domain-containing protein</fullName>
    </recommendedName>
</protein>
<keyword evidence="4 6" id="KW-1133">Transmembrane helix</keyword>
<feature type="transmembrane region" description="Helical" evidence="6">
    <location>
        <begin position="107"/>
        <end position="127"/>
    </location>
</feature>
<evidence type="ECO:0000313" key="8">
    <source>
        <dbReference type="EMBL" id="PWR04651.1"/>
    </source>
</evidence>